<sequence length="308" mass="35041">MRELAKKNYGEYTLSITNGGAIQADYFLANLISDGAPLLHFVLTKAGKTLADITFALTEDLNAVSLENAPFGGIWTYASLKSAKIQLFIEAILAYCKEYGIRSVKVTQAPKPYDSHADLINYLFFKSGFRQESVLAHQFFLGRKKIKKFISDNYNKTQAKLKKEGGQINSAFISDFGFLDDLKRWNQAKGYSFTLDLERLVQQVSLFPERYFLISLEKRGITLGYSVGVKLTSNSMYYFLSGMDPKAPIKNVGEYMLMELFQLAMREKTEFIDLGSSDLESHANHPLMFFKSRFSNDISNKVTWIRFL</sequence>
<dbReference type="RefSeq" id="WP_087938853.1">
    <property type="nucleotide sequence ID" value="NZ_FNAC01000012.1"/>
</dbReference>
<dbReference type="SUPFAM" id="SSF55729">
    <property type="entry name" value="Acyl-CoA N-acyltransferases (Nat)"/>
    <property type="match status" value="1"/>
</dbReference>
<accession>A0A1G6RDP2</accession>
<keyword evidence="2" id="KW-1185">Reference proteome</keyword>
<evidence type="ECO:0008006" key="3">
    <source>
        <dbReference type="Google" id="ProtNLM"/>
    </source>
</evidence>
<dbReference type="InterPro" id="IPR016181">
    <property type="entry name" value="Acyl_CoA_acyltransferase"/>
</dbReference>
<dbReference type="STRING" id="686796.SAMN04488104_101264"/>
<evidence type="ECO:0000313" key="1">
    <source>
        <dbReference type="EMBL" id="SDD02513.1"/>
    </source>
</evidence>
<organism evidence="1 2">
    <name type="scientific">Algoriphagus faecimaris</name>
    <dbReference type="NCBI Taxonomy" id="686796"/>
    <lineage>
        <taxon>Bacteria</taxon>
        <taxon>Pseudomonadati</taxon>
        <taxon>Bacteroidota</taxon>
        <taxon>Cytophagia</taxon>
        <taxon>Cytophagales</taxon>
        <taxon>Cyclobacteriaceae</taxon>
        <taxon>Algoriphagus</taxon>
    </lineage>
</organism>
<dbReference type="Proteomes" id="UP000199060">
    <property type="component" value="Unassembled WGS sequence"/>
</dbReference>
<reference evidence="2" key="1">
    <citation type="submission" date="2016-10" db="EMBL/GenBank/DDBJ databases">
        <authorList>
            <person name="Varghese N."/>
            <person name="Submissions S."/>
        </authorList>
    </citation>
    <scope>NUCLEOTIDE SEQUENCE [LARGE SCALE GENOMIC DNA]</scope>
    <source>
        <strain evidence="2">DSM 23095</strain>
    </source>
</reference>
<dbReference type="OrthoDB" id="823140at2"/>
<dbReference type="AlphaFoldDB" id="A0A1G6RDP2"/>
<name>A0A1G6RDP2_9BACT</name>
<proteinExistence type="predicted"/>
<dbReference type="Gene3D" id="3.40.630.30">
    <property type="match status" value="1"/>
</dbReference>
<evidence type="ECO:0000313" key="2">
    <source>
        <dbReference type="Proteomes" id="UP000199060"/>
    </source>
</evidence>
<dbReference type="EMBL" id="FNAC01000012">
    <property type="protein sequence ID" value="SDD02513.1"/>
    <property type="molecule type" value="Genomic_DNA"/>
</dbReference>
<gene>
    <name evidence="1" type="ORF">SAMN04488104_101264</name>
</gene>
<protein>
    <recommendedName>
        <fullName evidence="3">Acetyltransferase (GNAT) domain-containing protein</fullName>
    </recommendedName>
</protein>